<name>A0A3N4I5H4_ASCIM</name>
<feature type="coiled-coil region" evidence="1">
    <location>
        <begin position="21"/>
        <end position="72"/>
    </location>
</feature>
<proteinExistence type="predicted"/>
<evidence type="ECO:0000313" key="2">
    <source>
        <dbReference type="EMBL" id="RPA79918.1"/>
    </source>
</evidence>
<gene>
    <name evidence="2" type="ORF">BJ508DRAFT_327776</name>
</gene>
<dbReference type="Proteomes" id="UP000275078">
    <property type="component" value="Unassembled WGS sequence"/>
</dbReference>
<reference evidence="2 3" key="1">
    <citation type="journal article" date="2018" name="Nat. Ecol. Evol.">
        <title>Pezizomycetes genomes reveal the molecular basis of ectomycorrhizal truffle lifestyle.</title>
        <authorList>
            <person name="Murat C."/>
            <person name="Payen T."/>
            <person name="Noel B."/>
            <person name="Kuo A."/>
            <person name="Morin E."/>
            <person name="Chen J."/>
            <person name="Kohler A."/>
            <person name="Krizsan K."/>
            <person name="Balestrini R."/>
            <person name="Da Silva C."/>
            <person name="Montanini B."/>
            <person name="Hainaut M."/>
            <person name="Levati E."/>
            <person name="Barry K.W."/>
            <person name="Belfiori B."/>
            <person name="Cichocki N."/>
            <person name="Clum A."/>
            <person name="Dockter R.B."/>
            <person name="Fauchery L."/>
            <person name="Guy J."/>
            <person name="Iotti M."/>
            <person name="Le Tacon F."/>
            <person name="Lindquist E.A."/>
            <person name="Lipzen A."/>
            <person name="Malagnac F."/>
            <person name="Mello A."/>
            <person name="Molinier V."/>
            <person name="Miyauchi S."/>
            <person name="Poulain J."/>
            <person name="Riccioni C."/>
            <person name="Rubini A."/>
            <person name="Sitrit Y."/>
            <person name="Splivallo R."/>
            <person name="Traeger S."/>
            <person name="Wang M."/>
            <person name="Zifcakova L."/>
            <person name="Wipf D."/>
            <person name="Zambonelli A."/>
            <person name="Paolocci F."/>
            <person name="Nowrousian M."/>
            <person name="Ottonello S."/>
            <person name="Baldrian P."/>
            <person name="Spatafora J.W."/>
            <person name="Henrissat B."/>
            <person name="Nagy L.G."/>
            <person name="Aury J.M."/>
            <person name="Wincker P."/>
            <person name="Grigoriev I.V."/>
            <person name="Bonfante P."/>
            <person name="Martin F.M."/>
        </authorList>
    </citation>
    <scope>NUCLEOTIDE SEQUENCE [LARGE SCALE GENOMIC DNA]</scope>
    <source>
        <strain evidence="2 3">RN42</strain>
    </source>
</reference>
<dbReference type="EMBL" id="ML119693">
    <property type="protein sequence ID" value="RPA79918.1"/>
    <property type="molecule type" value="Genomic_DNA"/>
</dbReference>
<evidence type="ECO:0000313" key="3">
    <source>
        <dbReference type="Proteomes" id="UP000275078"/>
    </source>
</evidence>
<protein>
    <submittedName>
        <fullName evidence="2">Uncharacterized protein</fullName>
    </submittedName>
</protein>
<accession>A0A3N4I5H4</accession>
<dbReference type="AlphaFoldDB" id="A0A3N4I5H4"/>
<keyword evidence="3" id="KW-1185">Reference proteome</keyword>
<keyword evidence="1" id="KW-0175">Coiled coil</keyword>
<evidence type="ECO:0000256" key="1">
    <source>
        <dbReference type="SAM" id="Coils"/>
    </source>
</evidence>
<organism evidence="2 3">
    <name type="scientific">Ascobolus immersus RN42</name>
    <dbReference type="NCBI Taxonomy" id="1160509"/>
    <lineage>
        <taxon>Eukaryota</taxon>
        <taxon>Fungi</taxon>
        <taxon>Dikarya</taxon>
        <taxon>Ascomycota</taxon>
        <taxon>Pezizomycotina</taxon>
        <taxon>Pezizomycetes</taxon>
        <taxon>Pezizales</taxon>
        <taxon>Ascobolaceae</taxon>
        <taxon>Ascobolus</taxon>
    </lineage>
</organism>
<sequence>MTAGLAAITSGKTPSTLLSQVEMLENEMKDLKAQLHNLDEWMSNQEGSLQGIEEVEVGVAGLQKQYSELAQKMNWIRTCLDHDPEFVD</sequence>